<dbReference type="SUPFAM" id="SSF82866">
    <property type="entry name" value="Multidrug efflux transporter AcrB transmembrane domain"/>
    <property type="match status" value="2"/>
</dbReference>
<dbReference type="Gene3D" id="3.30.70.1430">
    <property type="entry name" value="Multidrug efflux transporter AcrB pore domain"/>
    <property type="match status" value="1"/>
</dbReference>
<dbReference type="GO" id="GO:0005886">
    <property type="term" value="C:plasma membrane"/>
    <property type="evidence" value="ECO:0007669"/>
    <property type="project" value="TreeGrafter"/>
</dbReference>
<dbReference type="Gene3D" id="3.30.2090.10">
    <property type="entry name" value="Multidrug efflux transporter AcrB TolC docking domain, DN and DC subdomains"/>
    <property type="match status" value="1"/>
</dbReference>
<dbReference type="Gene3D" id="3.30.70.1440">
    <property type="entry name" value="Multidrug efflux transporter AcrB pore domain"/>
    <property type="match status" value="1"/>
</dbReference>
<dbReference type="SUPFAM" id="SSF82714">
    <property type="entry name" value="Multidrug efflux transporter AcrB TolC docking domain, DN and DC subdomains"/>
    <property type="match status" value="1"/>
</dbReference>
<dbReference type="Proteomes" id="UP000886842">
    <property type="component" value="Unassembled WGS sequence"/>
</dbReference>
<dbReference type="PANTHER" id="PTHR32063">
    <property type="match status" value="1"/>
</dbReference>
<feature type="transmembrane region" description="Helical" evidence="2">
    <location>
        <begin position="524"/>
        <end position="548"/>
    </location>
</feature>
<dbReference type="Gene3D" id="1.20.1640.10">
    <property type="entry name" value="Multidrug efflux transporter AcrB transmembrane domain"/>
    <property type="match status" value="2"/>
</dbReference>
<feature type="transmembrane region" description="Helical" evidence="2">
    <location>
        <begin position="151"/>
        <end position="168"/>
    </location>
</feature>
<dbReference type="PRINTS" id="PR00702">
    <property type="entry name" value="ACRIFLAVINRP"/>
</dbReference>
<feature type="transmembrane region" description="Helical" evidence="2">
    <location>
        <begin position="573"/>
        <end position="598"/>
    </location>
</feature>
<keyword evidence="2" id="KW-0812">Transmembrane</keyword>
<keyword evidence="2" id="KW-1133">Transmembrane helix</keyword>
<dbReference type="EMBL" id="DVLP01000296">
    <property type="protein sequence ID" value="HIT75898.1"/>
    <property type="molecule type" value="Genomic_DNA"/>
</dbReference>
<dbReference type="PANTHER" id="PTHR32063:SF0">
    <property type="entry name" value="SWARMING MOTILITY PROTEIN SWRC"/>
    <property type="match status" value="1"/>
</dbReference>
<comment type="caution">
    <text evidence="3">The sequence shown here is derived from an EMBL/GenBank/DDBJ whole genome shotgun (WGS) entry which is preliminary data.</text>
</comment>
<feature type="transmembrane region" description="Helical" evidence="2">
    <location>
        <begin position="472"/>
        <end position="491"/>
    </location>
</feature>
<evidence type="ECO:0000256" key="1">
    <source>
        <dbReference type="SAM" id="MobiDB-lite"/>
    </source>
</evidence>
<evidence type="ECO:0000256" key="2">
    <source>
        <dbReference type="SAM" id="Phobius"/>
    </source>
</evidence>
<gene>
    <name evidence="3" type="ORF">IAA98_09950</name>
</gene>
<protein>
    <submittedName>
        <fullName evidence="3">Efflux RND transporter permease subunit</fullName>
    </submittedName>
</protein>
<sequence length="726" mass="75754">DYSLNILTLGALTIAIGRVVDDSIVVIENIKRHLSYGTPKLKAITTAVREVAMAITAATITTVAVFLPIGVVGGQVGELFRPFAVTVALALLASLLVSLTIVPVLAYWFLKAPEDVVDPDAVQTEAEDKERRSWLQRAYVPSLTAVVRHPVIALLVAAVLLGGTLALVPNLKQDFLGDAGQDTITVTQEFEPGENLDSQTEQAIVVEDALREVPGVDVVQVTVGGGGFMGFGGGGSDQATFSITTGADADPAVVTEDIRTVLEGLEDVGELSVSAASQYSSNDVVVDITATDPDVLDEATTLIHERMGTIEGVTDVRSSLVAAQPRIEVLIDEEKAAEKGLTAATVTQTLQGLITPATVGSIERGGTTIDIDLKIDDAPAGVDKLKKVEIAGPAGPVKLSDIASVKVIDIAPTINHTDGQRSASVTLTPTADDLGQVNAAVQQALSEVDLPEGAVATVGGVSADQAEAFEQLGLALLVAIAIVYVVMVATFKSLVQPLILLISIPFAATGVLAALLLSDTALGVPALIGLLMLIGIVVTNAIVLIDLVNHYRSQGQSIDDALVNGARQRLRPILMTAAATIMALTPMALGVTGGGVFISRPLAIVVIGGLFSSTLLTLFLVPVLYRLVERSAEKRSQRSHARRMARLERKGLTLDAEGRVIHVAAAEQAAAAEAGSEADAVPDEAEPAVVPQGAEHAAVRQDGSAEQGSEQAEPEDEESYRPRRAR</sequence>
<feature type="region of interest" description="Disordered" evidence="1">
    <location>
        <begin position="672"/>
        <end position="726"/>
    </location>
</feature>
<reference evidence="3" key="1">
    <citation type="submission" date="2020-10" db="EMBL/GenBank/DDBJ databases">
        <authorList>
            <person name="Gilroy R."/>
        </authorList>
    </citation>
    <scope>NUCLEOTIDE SEQUENCE</scope>
    <source>
        <strain evidence="3">ChiGjej1B1-24693</strain>
    </source>
</reference>
<dbReference type="Pfam" id="PF00873">
    <property type="entry name" value="ACR_tran"/>
    <property type="match status" value="1"/>
</dbReference>
<dbReference type="InterPro" id="IPR001036">
    <property type="entry name" value="Acrflvin-R"/>
</dbReference>
<organism evidence="3 4">
    <name type="scientific">Candidatus Avipropionibacterium avicola</name>
    <dbReference type="NCBI Taxonomy" id="2840701"/>
    <lineage>
        <taxon>Bacteria</taxon>
        <taxon>Bacillati</taxon>
        <taxon>Actinomycetota</taxon>
        <taxon>Actinomycetes</taxon>
        <taxon>Propionibacteriales</taxon>
        <taxon>Propionibacteriaceae</taxon>
        <taxon>Propionibacteriaceae incertae sedis</taxon>
        <taxon>Candidatus Avipropionibacterium</taxon>
    </lineage>
</organism>
<feature type="transmembrane region" description="Helical" evidence="2">
    <location>
        <begin position="51"/>
        <end position="71"/>
    </location>
</feature>
<evidence type="ECO:0000313" key="4">
    <source>
        <dbReference type="Proteomes" id="UP000886842"/>
    </source>
</evidence>
<name>A0A9D1GZN4_9ACTN</name>
<dbReference type="AlphaFoldDB" id="A0A9D1GZN4"/>
<accession>A0A9D1GZN4</accession>
<reference evidence="3" key="2">
    <citation type="journal article" date="2021" name="PeerJ">
        <title>Extensive microbial diversity within the chicken gut microbiome revealed by metagenomics and culture.</title>
        <authorList>
            <person name="Gilroy R."/>
            <person name="Ravi A."/>
            <person name="Getino M."/>
            <person name="Pursley I."/>
            <person name="Horton D.L."/>
            <person name="Alikhan N.F."/>
            <person name="Baker D."/>
            <person name="Gharbi K."/>
            <person name="Hall N."/>
            <person name="Watson M."/>
            <person name="Adriaenssens E.M."/>
            <person name="Foster-Nyarko E."/>
            <person name="Jarju S."/>
            <person name="Secka A."/>
            <person name="Antonio M."/>
            <person name="Oren A."/>
            <person name="Chaudhuri R.R."/>
            <person name="La Ragione R."/>
            <person name="Hildebrand F."/>
            <person name="Pallen M.J."/>
        </authorList>
    </citation>
    <scope>NUCLEOTIDE SEQUENCE</scope>
    <source>
        <strain evidence="3">ChiGjej1B1-24693</strain>
    </source>
</reference>
<feature type="transmembrane region" description="Helical" evidence="2">
    <location>
        <begin position="83"/>
        <end position="110"/>
    </location>
</feature>
<dbReference type="InterPro" id="IPR027463">
    <property type="entry name" value="AcrB_DN_DC_subdom"/>
</dbReference>
<feature type="non-terminal residue" evidence="3">
    <location>
        <position position="1"/>
    </location>
</feature>
<dbReference type="GO" id="GO:0042910">
    <property type="term" value="F:xenobiotic transmembrane transporter activity"/>
    <property type="evidence" value="ECO:0007669"/>
    <property type="project" value="TreeGrafter"/>
</dbReference>
<evidence type="ECO:0000313" key="3">
    <source>
        <dbReference type="EMBL" id="HIT75898.1"/>
    </source>
</evidence>
<proteinExistence type="predicted"/>
<feature type="transmembrane region" description="Helical" evidence="2">
    <location>
        <begin position="604"/>
        <end position="628"/>
    </location>
</feature>
<feature type="transmembrane region" description="Helical" evidence="2">
    <location>
        <begin position="498"/>
        <end position="518"/>
    </location>
</feature>
<keyword evidence="2" id="KW-0472">Membrane</keyword>